<reference evidence="2 3" key="1">
    <citation type="journal article" date="2019" name="Sci. Rep.">
        <title>Orb-weaving spider Araneus ventricosus genome elucidates the spidroin gene catalogue.</title>
        <authorList>
            <person name="Kono N."/>
            <person name="Nakamura H."/>
            <person name="Ohtoshi R."/>
            <person name="Moran D.A.P."/>
            <person name="Shinohara A."/>
            <person name="Yoshida Y."/>
            <person name="Fujiwara M."/>
            <person name="Mori M."/>
            <person name="Tomita M."/>
            <person name="Arakawa K."/>
        </authorList>
    </citation>
    <scope>NUCLEOTIDE SEQUENCE [LARGE SCALE GENOMIC DNA]</scope>
</reference>
<accession>A0A4Y2ECJ4</accession>
<sequence length="246" mass="27836">MDSDPNGRFKKIFTDGSKLNGRVGSTIVCLDECRDIIWKEEIRLNDEASVFAAEAVAIQMAVEKVGPTKEKIVIFSDSRSVLMALESNRDHSEIIMKLRKILFVNPQIKLNSVRTHVGVHGNELADLSAKNATTKEEVDIMVKIPKSWIKSQFKVTMLQEWQARWGSSPNSRFLYGIFPEVNTKGCHGDFLINQTLTTHGCFSVHQHRIFLANLQIVSVDEIKELSPIIFTGARFIGKLDKKNIFF</sequence>
<dbReference type="SUPFAM" id="SSF53098">
    <property type="entry name" value="Ribonuclease H-like"/>
    <property type="match status" value="1"/>
</dbReference>
<evidence type="ECO:0000313" key="2">
    <source>
        <dbReference type="EMBL" id="GBM26850.1"/>
    </source>
</evidence>
<gene>
    <name evidence="2" type="ORF">AVEN_266287_1</name>
</gene>
<organism evidence="2 3">
    <name type="scientific">Araneus ventricosus</name>
    <name type="common">Orbweaver spider</name>
    <name type="synonym">Epeira ventricosa</name>
    <dbReference type="NCBI Taxonomy" id="182803"/>
    <lineage>
        <taxon>Eukaryota</taxon>
        <taxon>Metazoa</taxon>
        <taxon>Ecdysozoa</taxon>
        <taxon>Arthropoda</taxon>
        <taxon>Chelicerata</taxon>
        <taxon>Arachnida</taxon>
        <taxon>Araneae</taxon>
        <taxon>Araneomorphae</taxon>
        <taxon>Entelegynae</taxon>
        <taxon>Araneoidea</taxon>
        <taxon>Araneidae</taxon>
        <taxon>Araneus</taxon>
    </lineage>
</organism>
<dbReference type="GO" id="GO:0004523">
    <property type="term" value="F:RNA-DNA hybrid ribonuclease activity"/>
    <property type="evidence" value="ECO:0007669"/>
    <property type="project" value="InterPro"/>
</dbReference>
<dbReference type="PROSITE" id="PS50879">
    <property type="entry name" value="RNASE_H_1"/>
    <property type="match status" value="1"/>
</dbReference>
<dbReference type="InterPro" id="IPR002156">
    <property type="entry name" value="RNaseH_domain"/>
</dbReference>
<evidence type="ECO:0000313" key="3">
    <source>
        <dbReference type="Proteomes" id="UP000499080"/>
    </source>
</evidence>
<evidence type="ECO:0000259" key="1">
    <source>
        <dbReference type="PROSITE" id="PS50879"/>
    </source>
</evidence>
<dbReference type="EMBL" id="BGPR01000571">
    <property type="protein sequence ID" value="GBM26850.1"/>
    <property type="molecule type" value="Genomic_DNA"/>
</dbReference>
<dbReference type="InterPro" id="IPR036397">
    <property type="entry name" value="RNaseH_sf"/>
</dbReference>
<dbReference type="InterPro" id="IPR012337">
    <property type="entry name" value="RNaseH-like_sf"/>
</dbReference>
<dbReference type="Proteomes" id="UP000499080">
    <property type="component" value="Unassembled WGS sequence"/>
</dbReference>
<keyword evidence="3" id="KW-1185">Reference proteome</keyword>
<dbReference type="GO" id="GO:0003676">
    <property type="term" value="F:nucleic acid binding"/>
    <property type="evidence" value="ECO:0007669"/>
    <property type="project" value="InterPro"/>
</dbReference>
<dbReference type="Pfam" id="PF00075">
    <property type="entry name" value="RNase_H"/>
    <property type="match status" value="1"/>
</dbReference>
<name>A0A4Y2ECJ4_ARAVE</name>
<feature type="domain" description="RNase H type-1" evidence="1">
    <location>
        <begin position="6"/>
        <end position="134"/>
    </location>
</feature>
<protein>
    <recommendedName>
        <fullName evidence="1">RNase H type-1 domain-containing protein</fullName>
    </recommendedName>
</protein>
<comment type="caution">
    <text evidence="2">The sequence shown here is derived from an EMBL/GenBank/DDBJ whole genome shotgun (WGS) entry which is preliminary data.</text>
</comment>
<dbReference type="AlphaFoldDB" id="A0A4Y2ECJ4"/>
<dbReference type="CDD" id="cd09276">
    <property type="entry name" value="Rnase_HI_RT_non_LTR"/>
    <property type="match status" value="1"/>
</dbReference>
<dbReference type="OrthoDB" id="6515318at2759"/>
<dbReference type="Gene3D" id="3.30.420.10">
    <property type="entry name" value="Ribonuclease H-like superfamily/Ribonuclease H"/>
    <property type="match status" value="1"/>
</dbReference>
<proteinExistence type="predicted"/>